<dbReference type="Pfam" id="PF00886">
    <property type="entry name" value="Ribosomal_S16"/>
    <property type="match status" value="1"/>
</dbReference>
<proteinExistence type="inferred from homology"/>
<dbReference type="Gene3D" id="3.30.1320.10">
    <property type="match status" value="1"/>
</dbReference>
<gene>
    <name evidence="6" type="ORF">K2173_019176</name>
</gene>
<dbReference type="InterPro" id="IPR023803">
    <property type="entry name" value="Ribosomal_bS16_dom_sf"/>
</dbReference>
<dbReference type="NCBIfam" id="TIGR00002">
    <property type="entry name" value="S16"/>
    <property type="match status" value="1"/>
</dbReference>
<dbReference type="PANTHER" id="PTHR12919:SF34">
    <property type="entry name" value="SMALL RIBOSOMAL SUBUNIT PROTEIN BS16CY"/>
    <property type="match status" value="1"/>
</dbReference>
<dbReference type="AlphaFoldDB" id="A0AAV8STJ6"/>
<comment type="subcellular location">
    <subcellularLocation>
        <location evidence="1">Plastid</location>
        <location evidence="1">Chloroplast</location>
    </subcellularLocation>
</comment>
<comment type="caution">
    <text evidence="6">The sequence shown here is derived from an EMBL/GenBank/DDBJ whole genome shotgun (WGS) entry which is preliminary data.</text>
</comment>
<evidence type="ECO:0000256" key="1">
    <source>
        <dbReference type="ARBA" id="ARBA00004229"/>
    </source>
</evidence>
<evidence type="ECO:0000256" key="3">
    <source>
        <dbReference type="ARBA" id="ARBA00022980"/>
    </source>
</evidence>
<dbReference type="HAMAP" id="MF_00385">
    <property type="entry name" value="Ribosomal_bS16"/>
    <property type="match status" value="1"/>
</dbReference>
<evidence type="ECO:0000256" key="4">
    <source>
        <dbReference type="ARBA" id="ARBA00023274"/>
    </source>
</evidence>
<accession>A0AAV8STJ6</accession>
<evidence type="ECO:0000256" key="2">
    <source>
        <dbReference type="ARBA" id="ARBA00006668"/>
    </source>
</evidence>
<evidence type="ECO:0000313" key="7">
    <source>
        <dbReference type="Proteomes" id="UP001159364"/>
    </source>
</evidence>
<evidence type="ECO:0008006" key="8">
    <source>
        <dbReference type="Google" id="ProtNLM"/>
    </source>
</evidence>
<sequence length="116" mass="12950">MAVKIRFARFGCRNRPFFRIIVADSKTPRDGKPIQVVGFYDPLSGKEDGNKYMGLKYDAVKYWLSVGAQPSDPVRRILFKAGLLTPPPMVVVKDKDGSKDWSSTDPIPDSDTSITL</sequence>
<feature type="region of interest" description="Disordered" evidence="5">
    <location>
        <begin position="94"/>
        <end position="116"/>
    </location>
</feature>
<keyword evidence="4" id="KW-0687">Ribonucleoprotein</keyword>
<protein>
    <recommendedName>
        <fullName evidence="8">Mitochondrial ribosomal protein S16</fullName>
    </recommendedName>
</protein>
<dbReference type="GO" id="GO:0032543">
    <property type="term" value="P:mitochondrial translation"/>
    <property type="evidence" value="ECO:0007669"/>
    <property type="project" value="TreeGrafter"/>
</dbReference>
<reference evidence="6 7" key="1">
    <citation type="submission" date="2021-09" db="EMBL/GenBank/DDBJ databases">
        <title>Genomic insights and catalytic innovation underlie evolution of tropane alkaloids biosynthesis.</title>
        <authorList>
            <person name="Wang Y.-J."/>
            <person name="Tian T."/>
            <person name="Huang J.-P."/>
            <person name="Huang S.-X."/>
        </authorList>
    </citation>
    <scope>NUCLEOTIDE SEQUENCE [LARGE SCALE GENOMIC DNA]</scope>
    <source>
        <strain evidence="6">KIB-2018</strain>
        <tissue evidence="6">Leaf</tissue>
    </source>
</reference>
<feature type="compositionally biased region" description="Low complexity" evidence="5">
    <location>
        <begin position="103"/>
        <end position="116"/>
    </location>
</feature>
<dbReference type="InterPro" id="IPR000307">
    <property type="entry name" value="Ribosomal_bS16"/>
</dbReference>
<name>A0AAV8STJ6_9ROSI</name>
<dbReference type="Proteomes" id="UP001159364">
    <property type="component" value="Linkage Group LG09"/>
</dbReference>
<organism evidence="6 7">
    <name type="scientific">Erythroxylum novogranatense</name>
    <dbReference type="NCBI Taxonomy" id="1862640"/>
    <lineage>
        <taxon>Eukaryota</taxon>
        <taxon>Viridiplantae</taxon>
        <taxon>Streptophyta</taxon>
        <taxon>Embryophyta</taxon>
        <taxon>Tracheophyta</taxon>
        <taxon>Spermatophyta</taxon>
        <taxon>Magnoliopsida</taxon>
        <taxon>eudicotyledons</taxon>
        <taxon>Gunneridae</taxon>
        <taxon>Pentapetalae</taxon>
        <taxon>rosids</taxon>
        <taxon>fabids</taxon>
        <taxon>Malpighiales</taxon>
        <taxon>Erythroxylaceae</taxon>
        <taxon>Erythroxylum</taxon>
    </lineage>
</organism>
<comment type="similarity">
    <text evidence="2">Belongs to the bacterial ribosomal protein bS16 family.</text>
</comment>
<evidence type="ECO:0000313" key="6">
    <source>
        <dbReference type="EMBL" id="KAJ8755378.1"/>
    </source>
</evidence>
<dbReference type="SUPFAM" id="SSF54565">
    <property type="entry name" value="Ribosomal protein S16"/>
    <property type="match status" value="1"/>
</dbReference>
<dbReference type="EMBL" id="JAIWQS010000009">
    <property type="protein sequence ID" value="KAJ8755378.1"/>
    <property type="molecule type" value="Genomic_DNA"/>
</dbReference>
<evidence type="ECO:0000256" key="5">
    <source>
        <dbReference type="SAM" id="MobiDB-lite"/>
    </source>
</evidence>
<dbReference type="PANTHER" id="PTHR12919">
    <property type="entry name" value="30S RIBOSOMAL PROTEIN S16"/>
    <property type="match status" value="1"/>
</dbReference>
<keyword evidence="7" id="KW-1185">Reference proteome</keyword>
<dbReference type="GO" id="GO:0009507">
    <property type="term" value="C:chloroplast"/>
    <property type="evidence" value="ECO:0007669"/>
    <property type="project" value="UniProtKB-SubCell"/>
</dbReference>
<dbReference type="GO" id="GO:0003735">
    <property type="term" value="F:structural constituent of ribosome"/>
    <property type="evidence" value="ECO:0007669"/>
    <property type="project" value="InterPro"/>
</dbReference>
<dbReference type="GO" id="GO:0005739">
    <property type="term" value="C:mitochondrion"/>
    <property type="evidence" value="ECO:0007669"/>
    <property type="project" value="GOC"/>
</dbReference>
<keyword evidence="3" id="KW-0689">Ribosomal protein</keyword>
<dbReference type="GO" id="GO:0015935">
    <property type="term" value="C:small ribosomal subunit"/>
    <property type="evidence" value="ECO:0007669"/>
    <property type="project" value="TreeGrafter"/>
</dbReference>